<reference evidence="3 4" key="1">
    <citation type="submission" date="2022-05" db="EMBL/GenBank/DDBJ databases">
        <authorList>
            <consortium name="Genoscope - CEA"/>
            <person name="William W."/>
        </authorList>
    </citation>
    <scope>NUCLEOTIDE SEQUENCE [LARGE SCALE GENOMIC DNA]</scope>
</reference>
<evidence type="ECO:0000259" key="2">
    <source>
        <dbReference type="PROSITE" id="PS50835"/>
    </source>
</evidence>
<dbReference type="SUPFAM" id="SSF48726">
    <property type="entry name" value="Immunoglobulin"/>
    <property type="match status" value="1"/>
</dbReference>
<protein>
    <recommendedName>
        <fullName evidence="2">Ig-like domain-containing protein</fullName>
    </recommendedName>
</protein>
<dbReference type="Pfam" id="PF13895">
    <property type="entry name" value="Ig_2"/>
    <property type="match status" value="1"/>
</dbReference>
<dbReference type="EMBL" id="CALNXK010000036">
    <property type="protein sequence ID" value="CAH3121945.1"/>
    <property type="molecule type" value="Genomic_DNA"/>
</dbReference>
<organism evidence="3 4">
    <name type="scientific">Porites lobata</name>
    <dbReference type="NCBI Taxonomy" id="104759"/>
    <lineage>
        <taxon>Eukaryota</taxon>
        <taxon>Metazoa</taxon>
        <taxon>Cnidaria</taxon>
        <taxon>Anthozoa</taxon>
        <taxon>Hexacorallia</taxon>
        <taxon>Scleractinia</taxon>
        <taxon>Fungiina</taxon>
        <taxon>Poritidae</taxon>
        <taxon>Porites</taxon>
    </lineage>
</organism>
<keyword evidence="4" id="KW-1185">Reference proteome</keyword>
<dbReference type="InterPro" id="IPR036179">
    <property type="entry name" value="Ig-like_dom_sf"/>
</dbReference>
<dbReference type="Gene3D" id="2.60.40.10">
    <property type="entry name" value="Immunoglobulins"/>
    <property type="match status" value="1"/>
</dbReference>
<evidence type="ECO:0000313" key="4">
    <source>
        <dbReference type="Proteomes" id="UP001159405"/>
    </source>
</evidence>
<sequence>MNSSYHFLWFLVVVVLEGKYIASIKTGKPIITLPFPVVETVKEHLLSCTTAGTPPIQVKLFKDNNLLASGNSTVNSRLNETATYTCFASNSFGTDSRDFQVTLLGKRITPEVRVAHSAGQSNANSGNEMLLLYFTGKKCLRMPHDKNDVVDFQQGHWLRRKISAKCCQDESRNGSFFCQW</sequence>
<dbReference type="InterPro" id="IPR013783">
    <property type="entry name" value="Ig-like_fold"/>
</dbReference>
<proteinExistence type="predicted"/>
<evidence type="ECO:0000256" key="1">
    <source>
        <dbReference type="SAM" id="SignalP"/>
    </source>
</evidence>
<name>A0ABN8NTS1_9CNID</name>
<feature type="chain" id="PRO_5045318168" description="Ig-like domain-containing protein" evidence="1">
    <location>
        <begin position="19"/>
        <end position="180"/>
    </location>
</feature>
<dbReference type="InterPro" id="IPR007110">
    <property type="entry name" value="Ig-like_dom"/>
</dbReference>
<gene>
    <name evidence="3" type="ORF">PLOB_00029011</name>
</gene>
<keyword evidence="1" id="KW-0732">Signal</keyword>
<feature type="signal peptide" evidence="1">
    <location>
        <begin position="1"/>
        <end position="18"/>
    </location>
</feature>
<evidence type="ECO:0000313" key="3">
    <source>
        <dbReference type="EMBL" id="CAH3121945.1"/>
    </source>
</evidence>
<feature type="domain" description="Ig-like" evidence="2">
    <location>
        <begin position="29"/>
        <end position="102"/>
    </location>
</feature>
<dbReference type="Proteomes" id="UP001159405">
    <property type="component" value="Unassembled WGS sequence"/>
</dbReference>
<comment type="caution">
    <text evidence="3">The sequence shown here is derived from an EMBL/GenBank/DDBJ whole genome shotgun (WGS) entry which is preliminary data.</text>
</comment>
<accession>A0ABN8NTS1</accession>
<dbReference type="PROSITE" id="PS50835">
    <property type="entry name" value="IG_LIKE"/>
    <property type="match status" value="1"/>
</dbReference>